<comment type="caution">
    <text evidence="9">The sequence shown here is derived from an EMBL/GenBank/DDBJ whole genome shotgun (WGS) entry which is preliminary data.</text>
</comment>
<accession>A0ABR2VTN2</accession>
<dbReference type="Proteomes" id="UP001479436">
    <property type="component" value="Unassembled WGS sequence"/>
</dbReference>
<keyword evidence="2" id="KW-0479">Metal-binding</keyword>
<evidence type="ECO:0000313" key="10">
    <source>
        <dbReference type="Proteomes" id="UP001479436"/>
    </source>
</evidence>
<keyword evidence="10" id="KW-1185">Reference proteome</keyword>
<dbReference type="PANTHER" id="PTHR36575:SF2">
    <property type="entry name" value="CHITIN-BINDING TYPE-4 DOMAIN-CONTAINING PROTEIN-RELATED"/>
    <property type="match status" value="1"/>
</dbReference>
<dbReference type="InterPro" id="IPR052282">
    <property type="entry name" value="Starch-active_LPMO"/>
</dbReference>
<evidence type="ECO:0000259" key="8">
    <source>
        <dbReference type="Pfam" id="PF03067"/>
    </source>
</evidence>
<dbReference type="InterPro" id="IPR004302">
    <property type="entry name" value="Cellulose/chitin-bd_N"/>
</dbReference>
<gene>
    <name evidence="9" type="ORF">K7432_011580</name>
</gene>
<protein>
    <recommendedName>
        <fullName evidence="8">Chitin-binding type-4 domain-containing protein</fullName>
    </recommendedName>
</protein>
<evidence type="ECO:0000256" key="4">
    <source>
        <dbReference type="ARBA" id="ARBA00023157"/>
    </source>
</evidence>
<evidence type="ECO:0000256" key="3">
    <source>
        <dbReference type="ARBA" id="ARBA00023008"/>
    </source>
</evidence>
<sequence>MKPFLKLVFSLTFIIANVMAHGHMTVPEVRIPPGDRNVGLSLTRGPNSHMPCGGNPPGPITAHYSSGEMITVNWEIGAAHRGPCQIDLAIPPDSNFDTLTTWDCADISGEFQTTVQLPEGVACEQCALRFLWYAELTGETYVNCADISVE</sequence>
<keyword evidence="4" id="KW-1015">Disulfide bond</keyword>
<name>A0ABR2VTN2_9FUNG</name>
<feature type="signal peptide" evidence="7">
    <location>
        <begin position="1"/>
        <end position="20"/>
    </location>
</feature>
<dbReference type="EMBL" id="JASJQH010007785">
    <property type="protein sequence ID" value="KAK9701743.1"/>
    <property type="molecule type" value="Genomic_DNA"/>
</dbReference>
<feature type="domain" description="Chitin-binding type-4" evidence="8">
    <location>
        <begin position="62"/>
        <end position="147"/>
    </location>
</feature>
<dbReference type="Pfam" id="PF03067">
    <property type="entry name" value="LPMO_10"/>
    <property type="match status" value="1"/>
</dbReference>
<reference evidence="9 10" key="1">
    <citation type="submission" date="2023-04" db="EMBL/GenBank/DDBJ databases">
        <title>Genome of Basidiobolus ranarum AG-B5.</title>
        <authorList>
            <person name="Stajich J.E."/>
            <person name="Carter-House D."/>
            <person name="Gryganskyi A."/>
        </authorList>
    </citation>
    <scope>NUCLEOTIDE SEQUENCE [LARGE SCALE GENOMIC DNA]</scope>
    <source>
        <strain evidence="9 10">AG-B5</strain>
    </source>
</reference>
<evidence type="ECO:0000313" key="9">
    <source>
        <dbReference type="EMBL" id="KAK9701743.1"/>
    </source>
</evidence>
<dbReference type="PANTHER" id="PTHR36575">
    <property type="entry name" value="BINDING PROTEIN, PUTATIVE (AFU_ORTHOLOGUE AFUA_1G14430)-RELATED"/>
    <property type="match status" value="1"/>
</dbReference>
<evidence type="ECO:0000256" key="7">
    <source>
        <dbReference type="SAM" id="SignalP"/>
    </source>
</evidence>
<dbReference type="Gene3D" id="2.70.50.70">
    <property type="match status" value="1"/>
</dbReference>
<evidence type="ECO:0000256" key="5">
    <source>
        <dbReference type="ARBA" id="ARBA00023180"/>
    </source>
</evidence>
<proteinExistence type="inferred from homology"/>
<keyword evidence="5" id="KW-0325">Glycoprotein</keyword>
<feature type="chain" id="PRO_5046460039" description="Chitin-binding type-4 domain-containing protein" evidence="7">
    <location>
        <begin position="21"/>
        <end position="150"/>
    </location>
</feature>
<evidence type="ECO:0000256" key="6">
    <source>
        <dbReference type="ARBA" id="ARBA00034311"/>
    </source>
</evidence>
<organism evidence="9 10">
    <name type="scientific">Basidiobolus ranarum</name>
    <dbReference type="NCBI Taxonomy" id="34480"/>
    <lineage>
        <taxon>Eukaryota</taxon>
        <taxon>Fungi</taxon>
        <taxon>Fungi incertae sedis</taxon>
        <taxon>Zoopagomycota</taxon>
        <taxon>Entomophthoromycotina</taxon>
        <taxon>Basidiobolomycetes</taxon>
        <taxon>Basidiobolales</taxon>
        <taxon>Basidiobolaceae</taxon>
        <taxon>Basidiobolus</taxon>
    </lineage>
</organism>
<comment type="similarity">
    <text evidence="6">Belongs to the polysaccharide monooxygenase AA13 family.</text>
</comment>
<keyword evidence="3" id="KW-0186">Copper</keyword>
<comment type="cofactor">
    <cofactor evidence="1">
        <name>Cu(2+)</name>
        <dbReference type="ChEBI" id="CHEBI:29036"/>
    </cofactor>
</comment>
<evidence type="ECO:0000256" key="2">
    <source>
        <dbReference type="ARBA" id="ARBA00022723"/>
    </source>
</evidence>
<evidence type="ECO:0000256" key="1">
    <source>
        <dbReference type="ARBA" id="ARBA00001973"/>
    </source>
</evidence>
<keyword evidence="7" id="KW-0732">Signal</keyword>